<organism evidence="2 3">
    <name type="scientific">Tetrahymena thermophila (strain SB210)</name>
    <dbReference type="NCBI Taxonomy" id="312017"/>
    <lineage>
        <taxon>Eukaryota</taxon>
        <taxon>Sar</taxon>
        <taxon>Alveolata</taxon>
        <taxon>Ciliophora</taxon>
        <taxon>Intramacronucleata</taxon>
        <taxon>Oligohymenophorea</taxon>
        <taxon>Hymenostomatida</taxon>
        <taxon>Tetrahymenina</taxon>
        <taxon>Tetrahymenidae</taxon>
        <taxon>Tetrahymena</taxon>
    </lineage>
</organism>
<dbReference type="InParanoid" id="Q233G1"/>
<dbReference type="EMBL" id="GG662770">
    <property type="protein sequence ID" value="EAR91619.2"/>
    <property type="molecule type" value="Genomic_DNA"/>
</dbReference>
<name>Q233G1_TETTS</name>
<evidence type="ECO:0000256" key="1">
    <source>
        <dbReference type="SAM" id="MobiDB-lite"/>
    </source>
</evidence>
<sequence length="456" mass="54204">MIQEKYEAKKTEYKSQRVRHGYTLNLNNIFDDLDLEQDSDFKSLLDYQLFDKVRKKIKTAQHQQNTEKENSIEMEQEPLPQKHNENNYNNMGMFEFYSCFQQNSNFCDILKTGKLSDQLKTSEFSPKDKQILSQLSVKQLQKNINLADTKTINSDQIMSPDSTQYYACRESEEDEDDEQEEKSTAPIDFDIENDQINSNSMLQESPTSYNSSYSQRSISSPIMSLTKQYQIGNDFVIIEQNKVKRRQKNHAMYKKYRCYMQQDSEQYNILQLESSQENIDLIHNYQQFNQSDCVLQHKYTIEEDNYIFLITEQFESFHLEYPINTNFQLIIASIKKICDFLLQILENKVIQLEIKAEHLCWTANGQIKLGFEVFKHMTKSQSYKSSKFMQIETSKKFCEQIIQTLKEVSEGLSYEIKSELNRFIEQQEQQEEKCTLQQFLKHPVFQIQNLQYYQIC</sequence>
<reference evidence="3" key="1">
    <citation type="journal article" date="2006" name="PLoS Biol.">
        <title>Macronuclear genome sequence of the ciliate Tetrahymena thermophila, a model eukaryote.</title>
        <authorList>
            <person name="Eisen J.A."/>
            <person name="Coyne R.S."/>
            <person name="Wu M."/>
            <person name="Wu D."/>
            <person name="Thiagarajan M."/>
            <person name="Wortman J.R."/>
            <person name="Badger J.H."/>
            <person name="Ren Q."/>
            <person name="Amedeo P."/>
            <person name="Jones K.M."/>
            <person name="Tallon L.J."/>
            <person name="Delcher A.L."/>
            <person name="Salzberg S.L."/>
            <person name="Silva J.C."/>
            <person name="Haas B.J."/>
            <person name="Majoros W.H."/>
            <person name="Farzad M."/>
            <person name="Carlton J.M."/>
            <person name="Smith R.K. Jr."/>
            <person name="Garg J."/>
            <person name="Pearlman R.E."/>
            <person name="Karrer K.M."/>
            <person name="Sun L."/>
            <person name="Manning G."/>
            <person name="Elde N.C."/>
            <person name="Turkewitz A.P."/>
            <person name="Asai D.J."/>
            <person name="Wilkes D.E."/>
            <person name="Wang Y."/>
            <person name="Cai H."/>
            <person name="Collins K."/>
            <person name="Stewart B.A."/>
            <person name="Lee S.R."/>
            <person name="Wilamowska K."/>
            <person name="Weinberg Z."/>
            <person name="Ruzzo W.L."/>
            <person name="Wloga D."/>
            <person name="Gaertig J."/>
            <person name="Frankel J."/>
            <person name="Tsao C.-C."/>
            <person name="Gorovsky M.A."/>
            <person name="Keeling P.J."/>
            <person name="Waller R.F."/>
            <person name="Patron N.J."/>
            <person name="Cherry J.M."/>
            <person name="Stover N.A."/>
            <person name="Krieger C.J."/>
            <person name="del Toro C."/>
            <person name="Ryder H.F."/>
            <person name="Williamson S.C."/>
            <person name="Barbeau R.A."/>
            <person name="Hamilton E.P."/>
            <person name="Orias E."/>
        </authorList>
    </citation>
    <scope>NUCLEOTIDE SEQUENCE [LARGE SCALE GENOMIC DNA]</scope>
    <source>
        <strain evidence="3">SB210</strain>
    </source>
</reference>
<keyword evidence="3" id="KW-1185">Reference proteome</keyword>
<feature type="compositionally biased region" description="Acidic residues" evidence="1">
    <location>
        <begin position="171"/>
        <end position="180"/>
    </location>
</feature>
<dbReference type="Proteomes" id="UP000009168">
    <property type="component" value="Unassembled WGS sequence"/>
</dbReference>
<evidence type="ECO:0000313" key="2">
    <source>
        <dbReference type="EMBL" id="EAR91619.2"/>
    </source>
</evidence>
<evidence type="ECO:0000313" key="3">
    <source>
        <dbReference type="Proteomes" id="UP000009168"/>
    </source>
</evidence>
<dbReference type="KEGG" id="tet:TTHERM_00392880"/>
<dbReference type="GeneID" id="7847148"/>
<accession>Q233G1</accession>
<proteinExistence type="predicted"/>
<protein>
    <submittedName>
        <fullName evidence="2">Uncharacterized protein</fullName>
    </submittedName>
</protein>
<feature type="region of interest" description="Disordered" evidence="1">
    <location>
        <begin position="168"/>
        <end position="191"/>
    </location>
</feature>
<gene>
    <name evidence="2" type="ORF">TTHERM_00392880</name>
</gene>
<dbReference type="AlphaFoldDB" id="Q233G1"/>
<dbReference type="HOGENOM" id="CLU_689827_0_0_1"/>
<dbReference type="RefSeq" id="XP_001011864.2">
    <property type="nucleotide sequence ID" value="XM_001011864.2"/>
</dbReference>